<dbReference type="InterPro" id="IPR022584">
    <property type="entry name" value="DUF2937"/>
</dbReference>
<dbReference type="Proteomes" id="UP000193224">
    <property type="component" value="Unassembled WGS sequence"/>
</dbReference>
<reference evidence="2 3" key="1">
    <citation type="submission" date="2017-03" db="EMBL/GenBank/DDBJ databases">
        <authorList>
            <person name="Afonso C.L."/>
            <person name="Miller P.J."/>
            <person name="Scott M.A."/>
            <person name="Spackman E."/>
            <person name="Goraichik I."/>
            <person name="Dimitrov K.M."/>
            <person name="Suarez D.L."/>
            <person name="Swayne D.E."/>
        </authorList>
    </citation>
    <scope>NUCLEOTIDE SEQUENCE [LARGE SCALE GENOMIC DNA]</scope>
    <source>
        <strain evidence="2 3">CECT 7745</strain>
    </source>
</reference>
<protein>
    <recommendedName>
        <fullName evidence="4">DUF2937 domain-containing protein</fullName>
    </recommendedName>
</protein>
<keyword evidence="1" id="KW-0472">Membrane</keyword>
<name>A0A1X7BST0_9RHOB</name>
<evidence type="ECO:0000256" key="1">
    <source>
        <dbReference type="SAM" id="Phobius"/>
    </source>
</evidence>
<accession>A0A1X7BST0</accession>
<keyword evidence="1" id="KW-0812">Transmembrane</keyword>
<gene>
    <name evidence="2" type="ORF">ROA7745_02408</name>
</gene>
<evidence type="ECO:0000313" key="3">
    <source>
        <dbReference type="Proteomes" id="UP000193224"/>
    </source>
</evidence>
<keyword evidence="3" id="KW-1185">Reference proteome</keyword>
<evidence type="ECO:0000313" key="2">
    <source>
        <dbReference type="EMBL" id="SMC12580.1"/>
    </source>
</evidence>
<keyword evidence="1" id="KW-1133">Transmembrane helix</keyword>
<organism evidence="2 3">
    <name type="scientific">Roseovarius aestuarii</name>
    <dbReference type="NCBI Taxonomy" id="475083"/>
    <lineage>
        <taxon>Bacteria</taxon>
        <taxon>Pseudomonadati</taxon>
        <taxon>Pseudomonadota</taxon>
        <taxon>Alphaproteobacteria</taxon>
        <taxon>Rhodobacterales</taxon>
        <taxon>Roseobacteraceae</taxon>
        <taxon>Roseovarius</taxon>
    </lineage>
</organism>
<dbReference type="Pfam" id="PF11157">
    <property type="entry name" value="DUF2937"/>
    <property type="match status" value="1"/>
</dbReference>
<dbReference type="AlphaFoldDB" id="A0A1X7BST0"/>
<proteinExistence type="predicted"/>
<dbReference type="EMBL" id="FWXB01000008">
    <property type="protein sequence ID" value="SMC12580.1"/>
    <property type="molecule type" value="Genomic_DNA"/>
</dbReference>
<dbReference type="OrthoDB" id="193051at2"/>
<dbReference type="RefSeq" id="WP_085800533.1">
    <property type="nucleotide sequence ID" value="NZ_FWXB01000008.1"/>
</dbReference>
<feature type="transmembrane region" description="Helical" evidence="1">
    <location>
        <begin position="134"/>
        <end position="155"/>
    </location>
</feature>
<sequence length="166" mass="18243">MVLRAVALVGGLSLAVVLSQFPEYSQQYTQRLAGAVDELSRVVERFDADASELNLTRQIALSEMAKAGGMAEARAESMQRVFHRHEKLSNDLRALRGKASVEKVTYFWRMTDPDVARKAWHDFRPAMPVTMEGIGFGLAGFLAGAGLIGGLRILLSALPRLRRATV</sequence>
<evidence type="ECO:0008006" key="4">
    <source>
        <dbReference type="Google" id="ProtNLM"/>
    </source>
</evidence>